<evidence type="ECO:0000259" key="3">
    <source>
        <dbReference type="PROSITE" id="PS51918"/>
    </source>
</evidence>
<protein>
    <recommendedName>
        <fullName evidence="2">Heme chaperone HemW</fullName>
    </recommendedName>
</protein>
<keyword evidence="2" id="KW-0143">Chaperone</keyword>
<dbReference type="SUPFAM" id="SSF102114">
    <property type="entry name" value="Radical SAM enzymes"/>
    <property type="match status" value="1"/>
</dbReference>
<accession>A0ABR6W9S1</accession>
<feature type="domain" description="Radical SAM core" evidence="3">
    <location>
        <begin position="1"/>
        <end position="234"/>
    </location>
</feature>
<dbReference type="InterPro" id="IPR058240">
    <property type="entry name" value="rSAM_sf"/>
</dbReference>
<evidence type="ECO:0000256" key="2">
    <source>
        <dbReference type="RuleBase" id="RU364116"/>
    </source>
</evidence>
<proteinExistence type="inferred from homology"/>
<keyword evidence="5" id="KW-1185">Reference proteome</keyword>
<dbReference type="CDD" id="cd01335">
    <property type="entry name" value="Radical_SAM"/>
    <property type="match status" value="1"/>
</dbReference>
<dbReference type="SFLD" id="SFLDG01065">
    <property type="entry name" value="anaerobic_coproporphyrinogen-I"/>
    <property type="match status" value="1"/>
</dbReference>
<gene>
    <name evidence="4" type="ORF">FH603_3830</name>
</gene>
<comment type="similarity">
    <text evidence="1">Belongs to the anaerobic coproporphyrinogen-III oxidase family. HemW subfamily.</text>
</comment>
<dbReference type="PANTHER" id="PTHR13932:SF5">
    <property type="entry name" value="RADICAL S-ADENOSYL METHIONINE DOMAIN-CONTAINING PROTEIN 1, MITOCHONDRIAL"/>
    <property type="match status" value="1"/>
</dbReference>
<dbReference type="SMART" id="SM00729">
    <property type="entry name" value="Elp3"/>
    <property type="match status" value="1"/>
</dbReference>
<dbReference type="SFLD" id="SFLDF00288">
    <property type="entry name" value="HemN-like__clustered_with_nucl"/>
    <property type="match status" value="1"/>
</dbReference>
<keyword evidence="2" id="KW-0949">S-adenosyl-L-methionine</keyword>
<evidence type="ECO:0000256" key="1">
    <source>
        <dbReference type="ARBA" id="ARBA00006100"/>
    </source>
</evidence>
<dbReference type="InterPro" id="IPR007197">
    <property type="entry name" value="rSAM"/>
</dbReference>
<organism evidence="4 5">
    <name type="scientific">Spirosoma utsteinense</name>
    <dbReference type="NCBI Taxonomy" id="2585773"/>
    <lineage>
        <taxon>Bacteria</taxon>
        <taxon>Pseudomonadati</taxon>
        <taxon>Bacteroidota</taxon>
        <taxon>Cytophagia</taxon>
        <taxon>Cytophagales</taxon>
        <taxon>Cytophagaceae</taxon>
        <taxon>Spirosoma</taxon>
    </lineage>
</organism>
<dbReference type="InterPro" id="IPR004559">
    <property type="entry name" value="HemW-like"/>
</dbReference>
<evidence type="ECO:0000313" key="5">
    <source>
        <dbReference type="Proteomes" id="UP000700732"/>
    </source>
</evidence>
<dbReference type="Gene3D" id="3.80.30.20">
    <property type="entry name" value="tm_1862 like domain"/>
    <property type="match status" value="1"/>
</dbReference>
<keyword evidence="2" id="KW-0408">Iron</keyword>
<dbReference type="InterPro" id="IPR023404">
    <property type="entry name" value="rSAM_horseshoe"/>
</dbReference>
<dbReference type="InterPro" id="IPR010723">
    <property type="entry name" value="HemN_C"/>
</dbReference>
<keyword evidence="2" id="KW-0349">Heme</keyword>
<dbReference type="Pfam" id="PF04055">
    <property type="entry name" value="Radical_SAM"/>
    <property type="match status" value="1"/>
</dbReference>
<keyword evidence="2" id="KW-0004">4Fe-4S</keyword>
<dbReference type="SFLD" id="SFLDS00029">
    <property type="entry name" value="Radical_SAM"/>
    <property type="match status" value="1"/>
</dbReference>
<keyword evidence="2" id="KW-0411">Iron-sulfur</keyword>
<keyword evidence="2" id="KW-0963">Cytoplasm</keyword>
<dbReference type="PROSITE" id="PS51918">
    <property type="entry name" value="RADICAL_SAM"/>
    <property type="match status" value="1"/>
</dbReference>
<evidence type="ECO:0000313" key="4">
    <source>
        <dbReference type="EMBL" id="MBC3793312.1"/>
    </source>
</evidence>
<dbReference type="InterPro" id="IPR034505">
    <property type="entry name" value="Coproporphyrinogen-III_oxidase"/>
</dbReference>
<comment type="caution">
    <text evidence="4">The sequence shown here is derived from an EMBL/GenBank/DDBJ whole genome shotgun (WGS) entry which is preliminary data.</text>
</comment>
<comment type="subcellular location">
    <subcellularLocation>
        <location evidence="2">Cytoplasm</location>
    </subcellularLocation>
</comment>
<dbReference type="SFLD" id="SFLDF00562">
    <property type="entry name" value="HemN-like__clustered_with_heat"/>
    <property type="match status" value="1"/>
</dbReference>
<dbReference type="Proteomes" id="UP000700732">
    <property type="component" value="Unassembled WGS sequence"/>
</dbReference>
<keyword evidence="2" id="KW-0479">Metal-binding</keyword>
<sequence>MHLYIHIPFCKQACHYCDFHFSTNLSRKSVLVDAICAEIIRQKEYLTGSVLHTIYFGGGTPSLLTEPELEQIFATIHHHFTVSSNPAGEPAEITLEANPDDLTQEKLTMLRRYVNRLSIGIQTFDEATLRWMNRAHTATEAETCVRLARDAGFENMSLDLIYGIPNRPKSLWAADLAHVLALNVPHLSAYALTIEPDTTFGRWEKKGKLPPVDENLAAEQFEELTRALSSADYEHYEISNFARRRAGGGAQYARHNTAYWQRQPYLGIGPSAHSYNGHSRQYNIASNARYIAAIEQGIVPATVEELTRADQVNEYLLTGLRTIWGCAVAELNALLGADFMYVQARDLATMYASGWLVHTDDRLRLTDAGKLFADRVASTLFVG</sequence>
<dbReference type="Pfam" id="PF06969">
    <property type="entry name" value="HemN_C"/>
    <property type="match status" value="1"/>
</dbReference>
<dbReference type="RefSeq" id="WP_186739142.1">
    <property type="nucleotide sequence ID" value="NZ_VFIA01000025.1"/>
</dbReference>
<reference evidence="4 5" key="1">
    <citation type="submission" date="2019-06" db="EMBL/GenBank/DDBJ databases">
        <title>Spirosoma utsteinense sp. nov. isolated from Antarctic ice-free soils.</title>
        <authorList>
            <person name="Tahon G."/>
        </authorList>
    </citation>
    <scope>NUCLEOTIDE SEQUENCE [LARGE SCALE GENOMIC DNA]</scope>
    <source>
        <strain evidence="4 5">LMG 31447</strain>
    </source>
</reference>
<comment type="function">
    <text evidence="2">Probably acts as a heme chaperone, transferring heme to an unknown acceptor. Binds one molecule of heme per monomer, possibly covalently. Binds 1 [4Fe-4S] cluster. The cluster is coordinated with 3 cysteines and an exchangeable S-adenosyl-L-methionine.</text>
</comment>
<dbReference type="EMBL" id="VFIA01000025">
    <property type="protein sequence ID" value="MBC3793312.1"/>
    <property type="molecule type" value="Genomic_DNA"/>
</dbReference>
<dbReference type="PANTHER" id="PTHR13932">
    <property type="entry name" value="COPROPORPHYRINIGEN III OXIDASE"/>
    <property type="match status" value="1"/>
</dbReference>
<name>A0ABR6W9S1_9BACT</name>
<dbReference type="InterPro" id="IPR006638">
    <property type="entry name" value="Elp3/MiaA/NifB-like_rSAM"/>
</dbReference>
<dbReference type="NCBIfam" id="TIGR00539">
    <property type="entry name" value="hemN_rel"/>
    <property type="match status" value="1"/>
</dbReference>